<evidence type="ECO:0000313" key="13">
    <source>
        <dbReference type="Proteomes" id="UP000549394"/>
    </source>
</evidence>
<feature type="domain" description="ERCC4" evidence="11">
    <location>
        <begin position="560"/>
        <end position="640"/>
    </location>
</feature>
<keyword evidence="13" id="KW-1185">Reference proteome</keyword>
<dbReference type="AlphaFoldDB" id="A0A7I8WCY3"/>
<dbReference type="GO" id="GO:1901255">
    <property type="term" value="P:nucleotide-excision repair involved in interstrand cross-link repair"/>
    <property type="evidence" value="ECO:0007669"/>
    <property type="project" value="TreeGrafter"/>
</dbReference>
<accession>A0A7I8WCY3</accession>
<dbReference type="PANTHER" id="PTHR10150">
    <property type="entry name" value="DNA REPAIR ENDONUCLEASE XPF"/>
    <property type="match status" value="1"/>
</dbReference>
<evidence type="ECO:0000256" key="5">
    <source>
        <dbReference type="ARBA" id="ARBA00022763"/>
    </source>
</evidence>
<evidence type="ECO:0000256" key="3">
    <source>
        <dbReference type="ARBA" id="ARBA00022722"/>
    </source>
</evidence>
<dbReference type="GO" id="GO:0003697">
    <property type="term" value="F:single-stranded DNA binding"/>
    <property type="evidence" value="ECO:0007669"/>
    <property type="project" value="TreeGrafter"/>
</dbReference>
<dbReference type="FunFam" id="3.40.50.10130:FF:000002">
    <property type="entry name" value="DNA repair endonuclease XPF"/>
    <property type="match status" value="1"/>
</dbReference>
<reference evidence="12 13" key="1">
    <citation type="submission" date="2020-08" db="EMBL/GenBank/DDBJ databases">
        <authorList>
            <person name="Hejnol A."/>
        </authorList>
    </citation>
    <scope>NUCLEOTIDE SEQUENCE [LARGE SCALE GENOMIC DNA]</scope>
</reference>
<comment type="caution">
    <text evidence="12">The sequence shown here is derived from an EMBL/GenBank/DDBJ whole genome shotgun (WGS) entry which is preliminary data.</text>
</comment>
<comment type="subcellular location">
    <subcellularLocation>
        <location evidence="1">Nucleus</location>
    </subcellularLocation>
</comment>
<dbReference type="OrthoDB" id="361020at2759"/>
<dbReference type="Pfam" id="PF02732">
    <property type="entry name" value="ERCC4"/>
    <property type="match status" value="1"/>
</dbReference>
<evidence type="ECO:0000256" key="1">
    <source>
        <dbReference type="ARBA" id="ARBA00004123"/>
    </source>
</evidence>
<evidence type="ECO:0000256" key="6">
    <source>
        <dbReference type="ARBA" id="ARBA00022801"/>
    </source>
</evidence>
<dbReference type="GO" id="GO:0000014">
    <property type="term" value="F:single-stranded DNA endodeoxyribonuclease activity"/>
    <property type="evidence" value="ECO:0007669"/>
    <property type="project" value="TreeGrafter"/>
</dbReference>
<dbReference type="Gene3D" id="1.10.150.20">
    <property type="entry name" value="5' to 3' exonuclease, C-terminal subdomain"/>
    <property type="match status" value="1"/>
</dbReference>
<organism evidence="12 13">
    <name type="scientific">Dimorphilus gyrociliatus</name>
    <dbReference type="NCBI Taxonomy" id="2664684"/>
    <lineage>
        <taxon>Eukaryota</taxon>
        <taxon>Metazoa</taxon>
        <taxon>Spiralia</taxon>
        <taxon>Lophotrochozoa</taxon>
        <taxon>Annelida</taxon>
        <taxon>Polychaeta</taxon>
        <taxon>Polychaeta incertae sedis</taxon>
        <taxon>Dinophilidae</taxon>
        <taxon>Dimorphilus</taxon>
    </lineage>
</organism>
<evidence type="ECO:0000256" key="9">
    <source>
        <dbReference type="ARBA" id="ARBA00023242"/>
    </source>
</evidence>
<sequence>MALLSYEKQAFADAFNEDGLLVCARGMGLERIFVTFLKLYCDPGQLVYVINTNEEEQAYFIEQLELQDVKPLPKSITSDFSVAEREQLYLNGGVLFITSRILVMDLLTKKVPSQLVSGIIIFKAHKIMESHQEAFILRLYRMQNQTGFVKAFSDNPTAFIKGLCYVERVLKALYVKKLFLWPRFHADVKDLMEKHTIDVVEMEIEMTPAMASCQTALLDIISSCVREMKKSHPSLDADEDITIETALSQNFDRTLRRHLDPIWHQLSIKTKNLVSDLRMVREILGNLTQYDAINFYQFIKSIRSSERTFISSDSWLYLDAADSLFTAAKQRVYSSNKKTKAKPGVAAEADLWDDEEETTDSPAEECPKWKYLKCGGNQMLKRIKDRMNEMNNAANRRCKTTKNTKSNELTLTQMITHDSSGDEDDVKTKKIKIGLVDEALTVFHPLYGNSDPYSILRTLSELQPTYVILYDPEISVVRQLEIFKACNPGKPLRVYFLLYSNSSEEQRYLLTVQKEKQAFEYLIKEKAALVIRDDQDDKMEDDDEETSLSFRDARAPVEHKIIVDVREFRSKLPSVLHKKNITIEPATIEIGDYILTPEICVERKSLSDLIGSLNNGRLYNQCQAMCRHYRKPVLLIEFDKNKPFSLLQGKYNVSTEMITHDIMGKLTLLTLHFNRVRLIWSQDAYKTATIFRELKENREQPNLKDALSLEKSEEEAMLLGGMYEHVAKDLILKMPGINTKNAYTILNKVSNVADLATKSKEDLGKILHSDIHGEKLYTFMNHHETSQGIGVNATRQKVEKKRLQLKPRRKKNEKLF</sequence>
<keyword evidence="5" id="KW-0227">DNA damage</keyword>
<dbReference type="InterPro" id="IPR006166">
    <property type="entry name" value="ERCC4_domain"/>
</dbReference>
<evidence type="ECO:0000256" key="8">
    <source>
        <dbReference type="ARBA" id="ARBA00023204"/>
    </source>
</evidence>
<keyword evidence="3" id="KW-0540">Nuclease</keyword>
<keyword evidence="7" id="KW-0238">DNA-binding</keyword>
<proteinExistence type="inferred from homology"/>
<keyword evidence="9" id="KW-0539">Nucleus</keyword>
<dbReference type="SMART" id="SM00891">
    <property type="entry name" value="ERCC4"/>
    <property type="match status" value="1"/>
</dbReference>
<evidence type="ECO:0000259" key="11">
    <source>
        <dbReference type="SMART" id="SM00891"/>
    </source>
</evidence>
<dbReference type="GO" id="GO:0003684">
    <property type="term" value="F:damaged DNA binding"/>
    <property type="evidence" value="ECO:0007669"/>
    <property type="project" value="TreeGrafter"/>
</dbReference>
<comment type="similarity">
    <text evidence="2">Belongs to the XPF family.</text>
</comment>
<keyword evidence="6" id="KW-0378">Hydrolase</keyword>
<dbReference type="PANTHER" id="PTHR10150:SF0">
    <property type="entry name" value="DNA REPAIR ENDONUCLEASE XPF"/>
    <property type="match status" value="1"/>
</dbReference>
<evidence type="ECO:0000256" key="4">
    <source>
        <dbReference type="ARBA" id="ARBA00022759"/>
    </source>
</evidence>
<keyword evidence="4" id="KW-0255">Endonuclease</keyword>
<dbReference type="InterPro" id="IPR047520">
    <property type="entry name" value="XPF_nuclease"/>
</dbReference>
<dbReference type="Proteomes" id="UP000549394">
    <property type="component" value="Unassembled WGS sequence"/>
</dbReference>
<dbReference type="EMBL" id="CAJFCJ010000031">
    <property type="protein sequence ID" value="CAD5126028.1"/>
    <property type="molecule type" value="Genomic_DNA"/>
</dbReference>
<protein>
    <recommendedName>
        <fullName evidence="10">DNA repair endonuclease XPF</fullName>
    </recommendedName>
</protein>
<evidence type="ECO:0000256" key="2">
    <source>
        <dbReference type="ARBA" id="ARBA00010015"/>
    </source>
</evidence>
<dbReference type="GO" id="GO:0000110">
    <property type="term" value="C:nucleotide-excision repair factor 1 complex"/>
    <property type="evidence" value="ECO:0007669"/>
    <property type="project" value="TreeGrafter"/>
</dbReference>
<evidence type="ECO:0000256" key="7">
    <source>
        <dbReference type="ARBA" id="ARBA00023125"/>
    </source>
</evidence>
<dbReference type="SUPFAM" id="SSF52980">
    <property type="entry name" value="Restriction endonuclease-like"/>
    <property type="match status" value="1"/>
</dbReference>
<dbReference type="CDD" id="cd20078">
    <property type="entry name" value="XPF_nuclease_XPF_euk"/>
    <property type="match status" value="1"/>
</dbReference>
<dbReference type="SUPFAM" id="SSF47781">
    <property type="entry name" value="RuvA domain 2-like"/>
    <property type="match status" value="1"/>
</dbReference>
<dbReference type="InterPro" id="IPR010994">
    <property type="entry name" value="RuvA_2-like"/>
</dbReference>
<evidence type="ECO:0000256" key="10">
    <source>
        <dbReference type="ARBA" id="ARBA00072370"/>
    </source>
</evidence>
<dbReference type="GO" id="GO:0000712">
    <property type="term" value="P:resolution of meiotic recombination intermediates"/>
    <property type="evidence" value="ECO:0007669"/>
    <property type="project" value="TreeGrafter"/>
</dbReference>
<dbReference type="GO" id="GO:0000724">
    <property type="term" value="P:double-strand break repair via homologous recombination"/>
    <property type="evidence" value="ECO:0007669"/>
    <property type="project" value="TreeGrafter"/>
</dbReference>
<dbReference type="Gene3D" id="3.40.50.10130">
    <property type="match status" value="1"/>
</dbReference>
<name>A0A7I8WCY3_9ANNE</name>
<evidence type="ECO:0000313" key="12">
    <source>
        <dbReference type="EMBL" id="CAD5126028.1"/>
    </source>
</evidence>
<keyword evidence="8" id="KW-0234">DNA repair</keyword>
<dbReference type="InterPro" id="IPR011335">
    <property type="entry name" value="Restrct_endonuc-II-like"/>
</dbReference>
<gene>
    <name evidence="12" type="ORF">DGYR_LOCUS13316</name>
</gene>